<accession>A0A0C2Y537</accession>
<dbReference type="Proteomes" id="UP000053424">
    <property type="component" value="Unassembled WGS sequence"/>
</dbReference>
<dbReference type="AlphaFoldDB" id="A0A0C2Y537"/>
<gene>
    <name evidence="1" type="ORF">M413DRAFT_78610</name>
</gene>
<name>A0A0C2Y537_HEBCY</name>
<proteinExistence type="predicted"/>
<dbReference type="HOGENOM" id="CLU_976791_0_0_1"/>
<keyword evidence="2" id="KW-1185">Reference proteome</keyword>
<dbReference type="STRING" id="686832.A0A0C2Y537"/>
<sequence length="285" mass="31676">MQGYSIGDVILFDSRGFVDFLFNICVPADSPLNGLPVHIPDGFSPLVPPLDPANVREDAPFKGHTVMGGKSVRKFQIQGYSPGTTFDAVAEEMAILTIPDGMKSLDVIDVSCFRKYIAENAIGWYKFVNEVCGRRATNGDLRMVVGLDQCSSWSRVTTSSVIVAIPSDGKATARSFAHFNAGVTGEGRGVIRPMECREPLHGGAVYQNQSVFLRTLNISVCDDIWCKIAEDYRPHVPLCRHTSPPEIPFKWDSRSIVGFVDTFFKWKLMLSRRRCTLQMESMHCC</sequence>
<reference evidence="1 2" key="1">
    <citation type="submission" date="2014-04" db="EMBL/GenBank/DDBJ databases">
        <authorList>
            <consortium name="DOE Joint Genome Institute"/>
            <person name="Kuo A."/>
            <person name="Gay G."/>
            <person name="Dore J."/>
            <person name="Kohler A."/>
            <person name="Nagy L.G."/>
            <person name="Floudas D."/>
            <person name="Copeland A."/>
            <person name="Barry K.W."/>
            <person name="Cichocki N."/>
            <person name="Veneault-Fourrey C."/>
            <person name="LaButti K."/>
            <person name="Lindquist E.A."/>
            <person name="Lipzen A."/>
            <person name="Lundell T."/>
            <person name="Morin E."/>
            <person name="Murat C."/>
            <person name="Sun H."/>
            <person name="Tunlid A."/>
            <person name="Henrissat B."/>
            <person name="Grigoriev I.V."/>
            <person name="Hibbett D.S."/>
            <person name="Martin F."/>
            <person name="Nordberg H.P."/>
            <person name="Cantor M.N."/>
            <person name="Hua S.X."/>
        </authorList>
    </citation>
    <scope>NUCLEOTIDE SEQUENCE [LARGE SCALE GENOMIC DNA]</scope>
    <source>
        <strain evidence="2">h7</strain>
    </source>
</reference>
<evidence type="ECO:0000313" key="1">
    <source>
        <dbReference type="EMBL" id="KIM36152.1"/>
    </source>
</evidence>
<evidence type="ECO:0000313" key="2">
    <source>
        <dbReference type="Proteomes" id="UP000053424"/>
    </source>
</evidence>
<dbReference type="OrthoDB" id="3222453at2759"/>
<organism evidence="1 2">
    <name type="scientific">Hebeloma cylindrosporum</name>
    <dbReference type="NCBI Taxonomy" id="76867"/>
    <lineage>
        <taxon>Eukaryota</taxon>
        <taxon>Fungi</taxon>
        <taxon>Dikarya</taxon>
        <taxon>Basidiomycota</taxon>
        <taxon>Agaricomycotina</taxon>
        <taxon>Agaricomycetes</taxon>
        <taxon>Agaricomycetidae</taxon>
        <taxon>Agaricales</taxon>
        <taxon>Agaricineae</taxon>
        <taxon>Hymenogastraceae</taxon>
        <taxon>Hebeloma</taxon>
    </lineage>
</organism>
<protein>
    <submittedName>
        <fullName evidence="1">Uncharacterized protein</fullName>
    </submittedName>
</protein>
<reference evidence="2" key="2">
    <citation type="submission" date="2015-01" db="EMBL/GenBank/DDBJ databases">
        <title>Evolutionary Origins and Diversification of the Mycorrhizal Mutualists.</title>
        <authorList>
            <consortium name="DOE Joint Genome Institute"/>
            <consortium name="Mycorrhizal Genomics Consortium"/>
            <person name="Kohler A."/>
            <person name="Kuo A."/>
            <person name="Nagy L.G."/>
            <person name="Floudas D."/>
            <person name="Copeland A."/>
            <person name="Barry K.W."/>
            <person name="Cichocki N."/>
            <person name="Veneault-Fourrey C."/>
            <person name="LaButti K."/>
            <person name="Lindquist E.A."/>
            <person name="Lipzen A."/>
            <person name="Lundell T."/>
            <person name="Morin E."/>
            <person name="Murat C."/>
            <person name="Riley R."/>
            <person name="Ohm R."/>
            <person name="Sun H."/>
            <person name="Tunlid A."/>
            <person name="Henrissat B."/>
            <person name="Grigoriev I.V."/>
            <person name="Hibbett D.S."/>
            <person name="Martin F."/>
        </authorList>
    </citation>
    <scope>NUCLEOTIDE SEQUENCE [LARGE SCALE GENOMIC DNA]</scope>
    <source>
        <strain evidence="2">h7</strain>
    </source>
</reference>
<dbReference type="EMBL" id="KN831808">
    <property type="protein sequence ID" value="KIM36152.1"/>
    <property type="molecule type" value="Genomic_DNA"/>
</dbReference>